<dbReference type="SUPFAM" id="SSF161098">
    <property type="entry name" value="MetI-like"/>
    <property type="match status" value="2"/>
</dbReference>
<feature type="transmembrane region" description="Helical" evidence="5">
    <location>
        <begin position="526"/>
        <end position="546"/>
    </location>
</feature>
<dbReference type="EMBL" id="CACRTV010000050">
    <property type="protein sequence ID" value="VYU33953.1"/>
    <property type="molecule type" value="Genomic_DNA"/>
</dbReference>
<sequence length="561" mass="62527">MEFYKKIDLKKVIFVALVFILSMFLIVPLGYLFVQAFMNMDGEFVGLTNFYEYLKSPALVQSFKNTMFVSFTSTLIATVLALVYAYGLRRSNIRFKGFFKNIAMLPLFAPTMMHGIGLVYLFGNKGLITQGLGIEIPLYGSLGIVIAQVIYVFPQIFMILDVALSSTDYRLYEASRSMGVSKVREFFYITIPSIKYSLISSSFVAFTLAFTDFGAPKVVGGNYNVLSIDVYKQIIGQQNMPMGATVGIMLLIPAIISFLVTQKVQKKQSSSINAKSIPYEIKENKKRDRIFETFILIVALGIIGIMGTVLVASLVKIWPYDLSLTLDHYSMKNSLDGLKPFMNSIVMSLLTALIGTVFVFGFAYLTEKVKGMDKIKSFAHFLSTLPMALPGLVLGISYVLFFNTPEFNIDNKLYILNYFNPLYGTIFLMVFCNIVHFLSVTFITATTAIKKVDSELDMVAQSLGIKGASLLKNITLPLCLPSVLENFMYLFLNSMVTVSALIFLYTAKLKVAGISIVQLDDKGSTAEAAALAVLIVITNIIAKLMFEIIKNKLSRKYKGFE</sequence>
<dbReference type="InterPro" id="IPR017664">
    <property type="entry name" value="AminoethylPonate_ABC_perm-1"/>
</dbReference>
<feature type="transmembrane region" description="Helical" evidence="5">
    <location>
        <begin position="142"/>
        <end position="165"/>
    </location>
</feature>
<feature type="transmembrane region" description="Helical" evidence="5">
    <location>
        <begin position="378"/>
        <end position="402"/>
    </location>
</feature>
<dbReference type="Pfam" id="PF00528">
    <property type="entry name" value="BPD_transp_1"/>
    <property type="match status" value="2"/>
</dbReference>
<dbReference type="InterPro" id="IPR000515">
    <property type="entry name" value="MetI-like"/>
</dbReference>
<feature type="domain" description="ABC transmembrane type-1" evidence="6">
    <location>
        <begin position="63"/>
        <end position="261"/>
    </location>
</feature>
<feature type="transmembrane region" description="Helical" evidence="5">
    <location>
        <begin position="67"/>
        <end position="86"/>
    </location>
</feature>
<dbReference type="GO" id="GO:0005886">
    <property type="term" value="C:plasma membrane"/>
    <property type="evidence" value="ECO:0007669"/>
    <property type="project" value="UniProtKB-SubCell"/>
</dbReference>
<gene>
    <name evidence="7" type="primary">phnV</name>
    <name evidence="7" type="ORF">CPLFYP93_02031</name>
</gene>
<keyword evidence="2 5" id="KW-0812">Transmembrane</keyword>
<organism evidence="7">
    <name type="scientific">Clostridium paraputrificum</name>
    <dbReference type="NCBI Taxonomy" id="29363"/>
    <lineage>
        <taxon>Bacteria</taxon>
        <taxon>Bacillati</taxon>
        <taxon>Bacillota</taxon>
        <taxon>Clostridia</taxon>
        <taxon>Eubacteriales</taxon>
        <taxon>Clostridiaceae</taxon>
        <taxon>Clostridium</taxon>
    </lineage>
</organism>
<feature type="transmembrane region" description="Helical" evidence="5">
    <location>
        <begin position="340"/>
        <end position="366"/>
    </location>
</feature>
<dbReference type="PANTHER" id="PTHR43496:SF1">
    <property type="entry name" value="POLYGALACTURONAN_RHAMNOGALACTURONAN TRANSPORT SYSTEM PERMEASE PROTEIN YTEP"/>
    <property type="match status" value="1"/>
</dbReference>
<feature type="transmembrane region" description="Helical" evidence="5">
    <location>
        <begin position="98"/>
        <end position="122"/>
    </location>
</feature>
<dbReference type="CDD" id="cd06261">
    <property type="entry name" value="TM_PBP2"/>
    <property type="match status" value="2"/>
</dbReference>
<comment type="subcellular location">
    <subcellularLocation>
        <location evidence="5">Cell membrane</location>
        <topology evidence="5">Multi-pass membrane protein</topology>
    </subcellularLocation>
    <subcellularLocation>
        <location evidence="1">Membrane</location>
        <topology evidence="1">Multi-pass membrane protein</topology>
    </subcellularLocation>
</comment>
<comment type="similarity">
    <text evidence="5">Belongs to the binding-protein-dependent transport system permease family.</text>
</comment>
<evidence type="ECO:0000259" key="6">
    <source>
        <dbReference type="PROSITE" id="PS50928"/>
    </source>
</evidence>
<feature type="transmembrane region" description="Helical" evidence="5">
    <location>
        <begin position="12"/>
        <end position="34"/>
    </location>
</feature>
<feature type="domain" description="ABC transmembrane type-1" evidence="6">
    <location>
        <begin position="341"/>
        <end position="546"/>
    </location>
</feature>
<dbReference type="NCBIfam" id="TIGR03262">
    <property type="entry name" value="PhnU2"/>
    <property type="match status" value="1"/>
</dbReference>
<evidence type="ECO:0000256" key="4">
    <source>
        <dbReference type="ARBA" id="ARBA00023136"/>
    </source>
</evidence>
<feature type="transmembrane region" description="Helical" evidence="5">
    <location>
        <begin position="240"/>
        <end position="260"/>
    </location>
</feature>
<dbReference type="PROSITE" id="PS50928">
    <property type="entry name" value="ABC_TM1"/>
    <property type="match status" value="2"/>
</dbReference>
<accession>A0A6N3E6J5</accession>
<evidence type="ECO:0000256" key="5">
    <source>
        <dbReference type="RuleBase" id="RU363032"/>
    </source>
</evidence>
<proteinExistence type="inferred from homology"/>
<name>A0A6N3E6J5_9CLOT</name>
<dbReference type="GO" id="GO:0055085">
    <property type="term" value="P:transmembrane transport"/>
    <property type="evidence" value="ECO:0007669"/>
    <property type="project" value="InterPro"/>
</dbReference>
<protein>
    <submittedName>
        <fullName evidence="7">2-aminoethylphosphonate transport system permease protein PhnV</fullName>
    </submittedName>
</protein>
<keyword evidence="3 5" id="KW-1133">Transmembrane helix</keyword>
<keyword evidence="5" id="KW-0813">Transport</keyword>
<feature type="transmembrane region" description="Helical" evidence="5">
    <location>
        <begin position="422"/>
        <end position="445"/>
    </location>
</feature>
<keyword evidence="4 5" id="KW-0472">Membrane</keyword>
<dbReference type="Gene3D" id="1.10.3720.10">
    <property type="entry name" value="MetI-like"/>
    <property type="match status" value="2"/>
</dbReference>
<dbReference type="AlphaFoldDB" id="A0A6N3E6J5"/>
<dbReference type="RefSeq" id="WP_156561342.1">
    <property type="nucleotide sequence ID" value="NZ_CACRTV010000050.1"/>
</dbReference>
<evidence type="ECO:0000256" key="1">
    <source>
        <dbReference type="ARBA" id="ARBA00004141"/>
    </source>
</evidence>
<feature type="transmembrane region" description="Helical" evidence="5">
    <location>
        <begin position="294"/>
        <end position="320"/>
    </location>
</feature>
<evidence type="ECO:0000256" key="2">
    <source>
        <dbReference type="ARBA" id="ARBA00022692"/>
    </source>
</evidence>
<dbReference type="PANTHER" id="PTHR43496">
    <property type="entry name" value="PROTEIN LPLB"/>
    <property type="match status" value="1"/>
</dbReference>
<feature type="transmembrane region" description="Helical" evidence="5">
    <location>
        <begin position="487"/>
        <end position="506"/>
    </location>
</feature>
<reference evidence="7" key="1">
    <citation type="submission" date="2019-11" db="EMBL/GenBank/DDBJ databases">
        <authorList>
            <person name="Feng L."/>
        </authorList>
    </citation>
    <scope>NUCLEOTIDE SEQUENCE</scope>
    <source>
        <strain evidence="7">CParaputrificumLFYP93</strain>
    </source>
</reference>
<evidence type="ECO:0000256" key="3">
    <source>
        <dbReference type="ARBA" id="ARBA00022989"/>
    </source>
</evidence>
<evidence type="ECO:0000313" key="7">
    <source>
        <dbReference type="EMBL" id="VYU33953.1"/>
    </source>
</evidence>
<dbReference type="InterPro" id="IPR035906">
    <property type="entry name" value="MetI-like_sf"/>
</dbReference>
<feature type="transmembrane region" description="Helical" evidence="5">
    <location>
        <begin position="186"/>
        <end position="210"/>
    </location>
</feature>